<accession>A0A3D9CQE2</accession>
<keyword evidence="2" id="KW-1185">Reference proteome</keyword>
<sequence length="431" mass="49777">MNKVFFAFLCLIQGTSLFGQEPMLVHPEKISGYFREIENATKKGFTLWNKDLYGSILLVDPKTRYIYSNEPDPDNIFKLQNNIYTGKLPDNMNIANTSIQWNGKSWAMIMLPLPEDHYDRINLLAHELFHKAQPSLGFVHSNKESNHLDQKEGRIYLRMELEALKKAVLSDSEKEQKKHLTNAFIFRKYRNSLFPESAAIENQLEMNEGIAEYTGFMISGRNQEQAKKHFISSIDTFYSNPTYIRSFAYYTIPVYGYLLSVKNKLWNQKISTNTSISDFFIKNFKISIPTDLKSASEKNAHHYNGVIIATEEQARENKIKEQIAEYQARFIEQPHLEIKFEKMNVSFDPRNILAIEGQGTVYPTIRVTDNWGILEVGNGALMSPDWSKISVSIPTKTEEQRAEGNGWVLQLKDSYIIKEDKKTGNYGIFKK</sequence>
<name>A0A3D9CQE2_9FLAO</name>
<evidence type="ECO:0000313" key="1">
    <source>
        <dbReference type="EMBL" id="REC67974.1"/>
    </source>
</evidence>
<protein>
    <submittedName>
        <fullName evidence="1">Uncharacterized protein</fullName>
    </submittedName>
</protein>
<dbReference type="Proteomes" id="UP000256769">
    <property type="component" value="Unassembled WGS sequence"/>
</dbReference>
<gene>
    <name evidence="1" type="ORF">DRF59_06575</name>
</gene>
<dbReference type="OrthoDB" id="1299654at2"/>
<evidence type="ECO:0000313" key="2">
    <source>
        <dbReference type="Proteomes" id="UP000256769"/>
    </source>
</evidence>
<organism evidence="1 2">
    <name type="scientific">Chryseobacterium flavum</name>
    <dbReference type="NCBI Taxonomy" id="415851"/>
    <lineage>
        <taxon>Bacteria</taxon>
        <taxon>Pseudomonadati</taxon>
        <taxon>Bacteroidota</taxon>
        <taxon>Flavobacteriia</taxon>
        <taxon>Flavobacteriales</taxon>
        <taxon>Weeksellaceae</taxon>
        <taxon>Chryseobacterium group</taxon>
        <taxon>Chryseobacterium</taxon>
    </lineage>
</organism>
<dbReference type="RefSeq" id="WP_115957979.1">
    <property type="nucleotide sequence ID" value="NZ_CBCRVL010000017.1"/>
</dbReference>
<reference evidence="1 2" key="1">
    <citation type="journal article" date="2007" name="Int. J. Syst. Evol. Microbiol.">
        <title>Chryseobacterium flavum sp. nov., isolated from polluted soil.</title>
        <authorList>
            <person name="Zhou Y."/>
            <person name="Dong J."/>
            <person name="Wang X."/>
            <person name="Huang X."/>
            <person name="Zhang K.Y."/>
            <person name="Zhang Y.Q."/>
            <person name="Guo Y.F."/>
            <person name="Lai R."/>
            <person name="Li W.J."/>
        </authorList>
    </citation>
    <scope>NUCLEOTIDE SEQUENCE [LARGE SCALE GENOMIC DNA]</scope>
    <source>
        <strain evidence="1 2">KCTC 12877</strain>
    </source>
</reference>
<dbReference type="AlphaFoldDB" id="A0A3D9CQE2"/>
<dbReference type="EMBL" id="QNUE01000004">
    <property type="protein sequence ID" value="REC67974.1"/>
    <property type="molecule type" value="Genomic_DNA"/>
</dbReference>
<comment type="caution">
    <text evidence="1">The sequence shown here is derived from an EMBL/GenBank/DDBJ whole genome shotgun (WGS) entry which is preliminary data.</text>
</comment>
<proteinExistence type="predicted"/>